<dbReference type="PANTHER" id="PTHR24185:SF1">
    <property type="entry name" value="CALCIUM-INDEPENDENT PHOSPHOLIPASE A2-GAMMA"/>
    <property type="match status" value="1"/>
</dbReference>
<evidence type="ECO:0000256" key="3">
    <source>
        <dbReference type="ARBA" id="ARBA00023098"/>
    </source>
</evidence>
<organism evidence="6 7">
    <name type="scientific">Bipolaris oryzae ATCC 44560</name>
    <dbReference type="NCBI Taxonomy" id="930090"/>
    <lineage>
        <taxon>Eukaryota</taxon>
        <taxon>Fungi</taxon>
        <taxon>Dikarya</taxon>
        <taxon>Ascomycota</taxon>
        <taxon>Pezizomycotina</taxon>
        <taxon>Dothideomycetes</taxon>
        <taxon>Pleosporomycetidae</taxon>
        <taxon>Pleosporales</taxon>
        <taxon>Pleosporineae</taxon>
        <taxon>Pleosporaceae</taxon>
        <taxon>Bipolaris</taxon>
    </lineage>
</organism>
<name>W6YTG3_COCMI</name>
<feature type="domain" description="PNPLA" evidence="5">
    <location>
        <begin position="1"/>
        <end position="82"/>
    </location>
</feature>
<evidence type="ECO:0000256" key="1">
    <source>
        <dbReference type="ARBA" id="ARBA00022801"/>
    </source>
</evidence>
<dbReference type="SUPFAM" id="SSF52151">
    <property type="entry name" value="FabD/lysophospholipase-like"/>
    <property type="match status" value="1"/>
</dbReference>
<keyword evidence="1" id="KW-0378">Hydrolase</keyword>
<dbReference type="GO" id="GO:0019369">
    <property type="term" value="P:arachidonate metabolic process"/>
    <property type="evidence" value="ECO:0007669"/>
    <property type="project" value="TreeGrafter"/>
</dbReference>
<dbReference type="Gene3D" id="3.40.1090.10">
    <property type="entry name" value="Cytosolic phospholipase A2 catalytic domain"/>
    <property type="match status" value="1"/>
</dbReference>
<dbReference type="InterPro" id="IPR016035">
    <property type="entry name" value="Acyl_Trfase/lysoPLipase"/>
</dbReference>
<dbReference type="InterPro" id="IPR002641">
    <property type="entry name" value="PNPLA_dom"/>
</dbReference>
<dbReference type="GeneID" id="19121347"/>
<dbReference type="GO" id="GO:0046486">
    <property type="term" value="P:glycerolipid metabolic process"/>
    <property type="evidence" value="ECO:0007669"/>
    <property type="project" value="UniProtKB-ARBA"/>
</dbReference>
<dbReference type="HOGENOM" id="CLU_110090_0_0_1"/>
<comment type="caution">
    <text evidence="4">Lacks conserved residue(s) required for the propagation of feature annotation.</text>
</comment>
<evidence type="ECO:0000256" key="2">
    <source>
        <dbReference type="ARBA" id="ARBA00022963"/>
    </source>
</evidence>
<sequence length="166" mass="18393">MSHDDADLFSVSSFVRATMVNGSIQRLRSYPSTTEEPFDFTIWEAARATSAAPTFFAPIKFPNGMDFRDSGFGANNPIFELINEIRKEFPTKDISTIVSLGTGVSSSMKLGRGLVSVAEAYSKIAMNTKKTAESFEAQYSHQQGIYRHKYFHFNPTNGLQGVGLDE</sequence>
<dbReference type="PROSITE" id="PS51635">
    <property type="entry name" value="PNPLA"/>
    <property type="match status" value="1"/>
</dbReference>
<dbReference type="Proteomes" id="UP000054032">
    <property type="component" value="Unassembled WGS sequence"/>
</dbReference>
<dbReference type="Pfam" id="PF01734">
    <property type="entry name" value="Patatin"/>
    <property type="match status" value="1"/>
</dbReference>
<dbReference type="KEGG" id="bor:COCMIDRAFT_28657"/>
<evidence type="ECO:0000313" key="7">
    <source>
        <dbReference type="Proteomes" id="UP000054032"/>
    </source>
</evidence>
<keyword evidence="3" id="KW-0443">Lipid metabolism</keyword>
<protein>
    <recommendedName>
        <fullName evidence="5">PNPLA domain-containing protein</fullName>
    </recommendedName>
</protein>
<gene>
    <name evidence="6" type="ORF">COCMIDRAFT_28657</name>
</gene>
<dbReference type="RefSeq" id="XP_007690715.1">
    <property type="nucleotide sequence ID" value="XM_007692525.1"/>
</dbReference>
<dbReference type="GO" id="GO:0016042">
    <property type="term" value="P:lipid catabolic process"/>
    <property type="evidence" value="ECO:0007669"/>
    <property type="project" value="UniProtKB-KW"/>
</dbReference>
<evidence type="ECO:0000313" key="6">
    <source>
        <dbReference type="EMBL" id="EUC42742.1"/>
    </source>
</evidence>
<keyword evidence="7" id="KW-1185">Reference proteome</keyword>
<accession>W6YTG3</accession>
<dbReference type="GO" id="GO:0047499">
    <property type="term" value="F:calcium-independent phospholipase A2 activity"/>
    <property type="evidence" value="ECO:0007669"/>
    <property type="project" value="TreeGrafter"/>
</dbReference>
<dbReference type="PANTHER" id="PTHR24185">
    <property type="entry name" value="CALCIUM-INDEPENDENT PHOSPHOLIPASE A2-GAMMA"/>
    <property type="match status" value="1"/>
</dbReference>
<keyword evidence="2" id="KW-0442">Lipid degradation</keyword>
<dbReference type="EMBL" id="KI964050">
    <property type="protein sequence ID" value="EUC42742.1"/>
    <property type="molecule type" value="Genomic_DNA"/>
</dbReference>
<evidence type="ECO:0000259" key="5">
    <source>
        <dbReference type="PROSITE" id="PS51635"/>
    </source>
</evidence>
<evidence type="ECO:0000256" key="4">
    <source>
        <dbReference type="PROSITE-ProRule" id="PRU01161"/>
    </source>
</evidence>
<reference evidence="6 7" key="1">
    <citation type="journal article" date="2013" name="PLoS Genet.">
        <title>Comparative genome structure, secondary metabolite, and effector coding capacity across Cochliobolus pathogens.</title>
        <authorList>
            <person name="Condon B.J."/>
            <person name="Leng Y."/>
            <person name="Wu D."/>
            <person name="Bushley K.E."/>
            <person name="Ohm R.A."/>
            <person name="Otillar R."/>
            <person name="Martin J."/>
            <person name="Schackwitz W."/>
            <person name="Grimwood J."/>
            <person name="MohdZainudin N."/>
            <person name="Xue C."/>
            <person name="Wang R."/>
            <person name="Manning V.A."/>
            <person name="Dhillon B."/>
            <person name="Tu Z.J."/>
            <person name="Steffenson B.J."/>
            <person name="Salamov A."/>
            <person name="Sun H."/>
            <person name="Lowry S."/>
            <person name="LaButti K."/>
            <person name="Han J."/>
            <person name="Copeland A."/>
            <person name="Lindquist E."/>
            <person name="Barry K."/>
            <person name="Schmutz J."/>
            <person name="Baker S.E."/>
            <person name="Ciuffetti L.M."/>
            <person name="Grigoriev I.V."/>
            <person name="Zhong S."/>
            <person name="Turgeon B.G."/>
        </authorList>
    </citation>
    <scope>NUCLEOTIDE SEQUENCE [LARGE SCALE GENOMIC DNA]</scope>
    <source>
        <strain evidence="6 7">ATCC 44560</strain>
    </source>
</reference>
<dbReference type="eggNOG" id="KOG4231">
    <property type="taxonomic scope" value="Eukaryota"/>
</dbReference>
<proteinExistence type="predicted"/>
<dbReference type="OrthoDB" id="5430240at2759"/>
<dbReference type="GO" id="GO:0016020">
    <property type="term" value="C:membrane"/>
    <property type="evidence" value="ECO:0007669"/>
    <property type="project" value="TreeGrafter"/>
</dbReference>
<dbReference type="AlphaFoldDB" id="W6YTG3"/>